<name>A0A0C2XD30_AMAMK</name>
<dbReference type="EMBL" id="KN818234">
    <property type="protein sequence ID" value="KIL66743.1"/>
    <property type="molecule type" value="Genomic_DNA"/>
</dbReference>
<evidence type="ECO:0008006" key="4">
    <source>
        <dbReference type="Google" id="ProtNLM"/>
    </source>
</evidence>
<gene>
    <name evidence="2" type="ORF">M378DRAFT_160219</name>
</gene>
<reference evidence="2 3" key="1">
    <citation type="submission" date="2014-04" db="EMBL/GenBank/DDBJ databases">
        <title>Evolutionary Origins and Diversification of the Mycorrhizal Mutualists.</title>
        <authorList>
            <consortium name="DOE Joint Genome Institute"/>
            <consortium name="Mycorrhizal Genomics Consortium"/>
            <person name="Kohler A."/>
            <person name="Kuo A."/>
            <person name="Nagy L.G."/>
            <person name="Floudas D."/>
            <person name="Copeland A."/>
            <person name="Barry K.W."/>
            <person name="Cichocki N."/>
            <person name="Veneault-Fourrey C."/>
            <person name="LaButti K."/>
            <person name="Lindquist E.A."/>
            <person name="Lipzen A."/>
            <person name="Lundell T."/>
            <person name="Morin E."/>
            <person name="Murat C."/>
            <person name="Riley R."/>
            <person name="Ohm R."/>
            <person name="Sun H."/>
            <person name="Tunlid A."/>
            <person name="Henrissat B."/>
            <person name="Grigoriev I.V."/>
            <person name="Hibbett D.S."/>
            <person name="Martin F."/>
        </authorList>
    </citation>
    <scope>NUCLEOTIDE SEQUENCE [LARGE SCALE GENOMIC DNA]</scope>
    <source>
        <strain evidence="2 3">Koide BX008</strain>
    </source>
</reference>
<dbReference type="Proteomes" id="UP000054549">
    <property type="component" value="Unassembled WGS sequence"/>
</dbReference>
<dbReference type="HOGENOM" id="CLU_874260_0_0_1"/>
<evidence type="ECO:0000256" key="1">
    <source>
        <dbReference type="SAM" id="MobiDB-lite"/>
    </source>
</evidence>
<sequence>MEDSNDMMAIDSLNTSSAASTLSNASVITVTENFQKRYTEIDSKKLPLHELVSHAECFIDELGSEQGKDEIGYRGEKFQAHGVLRAMHEHAEGCGGEYGKRYTATAICACVKDKQDGEETLDALHDLAATWVSHFLFIFKCRGHVQQLDKMPSEIATPTDSGIGTPTEMGTPTDSTIGTPTEMGTPTEIGTPTLDEDKSNLRDEVLRRDGYRCVVSKLIDFNHPEYKHSKQLGVPRHQLEVCHILHPPAVFEPNRRHPSYLSAAATSNILHNYTSLPDGITSNLEGVIVHPSNAFSLQGDRQIGFDEFEWCLIPTEVL</sequence>
<keyword evidence="3" id="KW-1185">Reference proteome</keyword>
<dbReference type="AlphaFoldDB" id="A0A0C2XD30"/>
<proteinExistence type="predicted"/>
<feature type="region of interest" description="Disordered" evidence="1">
    <location>
        <begin position="155"/>
        <end position="196"/>
    </location>
</feature>
<evidence type="ECO:0000313" key="3">
    <source>
        <dbReference type="Proteomes" id="UP000054549"/>
    </source>
</evidence>
<protein>
    <recommendedName>
        <fullName evidence="4">HNH nuclease domain-containing protein</fullName>
    </recommendedName>
</protein>
<organism evidence="2 3">
    <name type="scientific">Amanita muscaria (strain Koide BX008)</name>
    <dbReference type="NCBI Taxonomy" id="946122"/>
    <lineage>
        <taxon>Eukaryota</taxon>
        <taxon>Fungi</taxon>
        <taxon>Dikarya</taxon>
        <taxon>Basidiomycota</taxon>
        <taxon>Agaricomycotina</taxon>
        <taxon>Agaricomycetes</taxon>
        <taxon>Agaricomycetidae</taxon>
        <taxon>Agaricales</taxon>
        <taxon>Pluteineae</taxon>
        <taxon>Amanitaceae</taxon>
        <taxon>Amanita</taxon>
    </lineage>
</organism>
<dbReference type="STRING" id="946122.A0A0C2XD30"/>
<feature type="compositionally biased region" description="Polar residues" evidence="1">
    <location>
        <begin position="156"/>
        <end position="190"/>
    </location>
</feature>
<dbReference type="InParanoid" id="A0A0C2XD30"/>
<dbReference type="OrthoDB" id="3163863at2759"/>
<accession>A0A0C2XD30</accession>
<evidence type="ECO:0000313" key="2">
    <source>
        <dbReference type="EMBL" id="KIL66743.1"/>
    </source>
</evidence>